<reference evidence="1 2" key="1">
    <citation type="submission" date="2007-03" db="EMBL/GenBank/DDBJ databases">
        <authorList>
            <person name="Fulton L."/>
            <person name="Clifton S."/>
            <person name="Fulton B."/>
            <person name="Xu J."/>
            <person name="Minx P."/>
            <person name="Pepin K.H."/>
            <person name="Johnson M."/>
            <person name="Thiruvilangam P."/>
            <person name="Bhonagiri V."/>
            <person name="Nash W.E."/>
            <person name="Mardis E.R."/>
            <person name="Wilson R.K."/>
        </authorList>
    </citation>
    <scope>NUCLEOTIDE SEQUENCE [LARGE SCALE GENOMIC DNA]</scope>
    <source>
        <strain evidence="1 2">ATCC 27560</strain>
    </source>
</reference>
<dbReference type="AlphaFoldDB" id="A5Z869"/>
<reference evidence="1 2" key="2">
    <citation type="submission" date="2007-04" db="EMBL/GenBank/DDBJ databases">
        <title>Draft genome sequence of Eubacterium ventriosum (ATCC 27560).</title>
        <authorList>
            <person name="Sudarsanam P."/>
            <person name="Ley R."/>
            <person name="Guruge J."/>
            <person name="Turnbaugh P.J."/>
            <person name="Mahowald M."/>
            <person name="Liep D."/>
            <person name="Gordon J."/>
        </authorList>
    </citation>
    <scope>NUCLEOTIDE SEQUENCE [LARGE SCALE GENOMIC DNA]</scope>
    <source>
        <strain evidence="1 2">ATCC 27560</strain>
    </source>
</reference>
<dbReference type="EMBL" id="AAVL02000036">
    <property type="protein sequence ID" value="EDM50592.1"/>
    <property type="molecule type" value="Genomic_DNA"/>
</dbReference>
<dbReference type="Proteomes" id="UP000006000">
    <property type="component" value="Unassembled WGS sequence"/>
</dbReference>
<accession>A5Z869</accession>
<gene>
    <name evidence="1" type="ORF">EUBVEN_01909</name>
</gene>
<name>A5Z869_9FIRM</name>
<organism evidence="1 2">
    <name type="scientific">Eubacterium ventriosum ATCC 27560</name>
    <dbReference type="NCBI Taxonomy" id="411463"/>
    <lineage>
        <taxon>Bacteria</taxon>
        <taxon>Bacillati</taxon>
        <taxon>Bacillota</taxon>
        <taxon>Clostridia</taxon>
        <taxon>Eubacteriales</taxon>
        <taxon>Eubacteriaceae</taxon>
        <taxon>Eubacterium</taxon>
    </lineage>
</organism>
<dbReference type="HOGENOM" id="CLU_3168259_0_0_9"/>
<evidence type="ECO:0000313" key="2">
    <source>
        <dbReference type="Proteomes" id="UP000006000"/>
    </source>
</evidence>
<dbReference type="RefSeq" id="WP_005358704.1">
    <property type="nucleotide sequence ID" value="NZ_DS264265.1"/>
</dbReference>
<comment type="caution">
    <text evidence="1">The sequence shown here is derived from an EMBL/GenBank/DDBJ whole genome shotgun (WGS) entry which is preliminary data.</text>
</comment>
<evidence type="ECO:0000313" key="1">
    <source>
        <dbReference type="EMBL" id="EDM50592.1"/>
    </source>
</evidence>
<dbReference type="STRING" id="411463.EUBVEN_01909"/>
<protein>
    <submittedName>
        <fullName evidence="1">Uncharacterized protein</fullName>
    </submittedName>
</protein>
<proteinExistence type="predicted"/>
<sequence length="47" mass="5224">MKKNYLSPVIDIVEINAVDIITASGTGLSDNSLDPSVWSDFYDFDEQ</sequence>